<evidence type="ECO:0000256" key="5">
    <source>
        <dbReference type="ARBA" id="ARBA00022989"/>
    </source>
</evidence>
<evidence type="ECO:0000313" key="12">
    <source>
        <dbReference type="EnsemblPlants" id="AET3Gv21197400.5"/>
    </source>
</evidence>
<keyword evidence="3 10" id="KW-0812">Transmembrane</keyword>
<reference evidence="13" key="1">
    <citation type="journal article" date="2014" name="Science">
        <title>Ancient hybridizations among the ancestral genomes of bread wheat.</title>
        <authorList>
            <consortium name="International Wheat Genome Sequencing Consortium,"/>
            <person name="Marcussen T."/>
            <person name="Sandve S.R."/>
            <person name="Heier L."/>
            <person name="Spannagl M."/>
            <person name="Pfeifer M."/>
            <person name="Jakobsen K.S."/>
            <person name="Wulff B.B."/>
            <person name="Steuernagel B."/>
            <person name="Mayer K.F."/>
            <person name="Olsen O.A."/>
        </authorList>
    </citation>
    <scope>NUCLEOTIDE SEQUENCE [LARGE SCALE GENOMIC DNA]</scope>
    <source>
        <strain evidence="13">cv. AL8/78</strain>
    </source>
</reference>
<sequence>NRRTGAATPTPTTWISSAPRPNPSLLGSFAAGRGRTAGRIPAFPHPTPPADPASAMSSAQDPFYIVREEIQGSIGKLQTTFHRWEQVSSNTGEYVHLTKELLTSCESIEWQVDELEKTISVASRDPAYYGLDEVELSRRRNWTGSARNQVFLYVFHHSFTYFLCLYYNNWTGLRIVPEQVILQISFIVFLLAIS</sequence>
<dbReference type="GO" id="GO:0016020">
    <property type="term" value="C:membrane"/>
    <property type="evidence" value="ECO:0007669"/>
    <property type="project" value="InterPro"/>
</dbReference>
<keyword evidence="4" id="KW-0653">Protein transport</keyword>
<feature type="transmembrane region" description="Helical" evidence="10">
    <location>
        <begin position="175"/>
        <end position="193"/>
    </location>
</feature>
<comment type="similarity">
    <text evidence="1">Belongs to the syntaxin family.</text>
</comment>
<organism evidence="12 13">
    <name type="scientific">Aegilops tauschii subsp. strangulata</name>
    <name type="common">Goatgrass</name>
    <dbReference type="NCBI Taxonomy" id="200361"/>
    <lineage>
        <taxon>Eukaryota</taxon>
        <taxon>Viridiplantae</taxon>
        <taxon>Streptophyta</taxon>
        <taxon>Embryophyta</taxon>
        <taxon>Tracheophyta</taxon>
        <taxon>Spermatophyta</taxon>
        <taxon>Magnoliopsida</taxon>
        <taxon>Liliopsida</taxon>
        <taxon>Poales</taxon>
        <taxon>Poaceae</taxon>
        <taxon>BOP clade</taxon>
        <taxon>Pooideae</taxon>
        <taxon>Triticodae</taxon>
        <taxon>Triticeae</taxon>
        <taxon>Triticinae</taxon>
        <taxon>Aegilops</taxon>
    </lineage>
</organism>
<dbReference type="InterPro" id="IPR010989">
    <property type="entry name" value="SNARE"/>
</dbReference>
<reference evidence="12" key="5">
    <citation type="journal article" date="2021" name="G3 (Bethesda)">
        <title>Aegilops tauschii genome assembly Aet v5.0 features greater sequence contiguity and improved annotation.</title>
        <authorList>
            <person name="Wang L."/>
            <person name="Zhu T."/>
            <person name="Rodriguez J.C."/>
            <person name="Deal K.R."/>
            <person name="Dubcovsky J."/>
            <person name="McGuire P.E."/>
            <person name="Lux T."/>
            <person name="Spannagl M."/>
            <person name="Mayer K.F.X."/>
            <person name="Baldrich P."/>
            <person name="Meyers B.C."/>
            <person name="Huo N."/>
            <person name="Gu Y.Q."/>
            <person name="Zhou H."/>
            <person name="Devos K.M."/>
            <person name="Bennetzen J.L."/>
            <person name="Unver T."/>
            <person name="Budak H."/>
            <person name="Gulick P.J."/>
            <person name="Galiba G."/>
            <person name="Kalapos B."/>
            <person name="Nelson D.R."/>
            <person name="Li P."/>
            <person name="You F.M."/>
            <person name="Luo M.C."/>
            <person name="Dvorak J."/>
        </authorList>
    </citation>
    <scope>NUCLEOTIDE SEQUENCE [LARGE SCALE GENOMIC DNA]</scope>
    <source>
        <strain evidence="12">cv. AL8/78</strain>
    </source>
</reference>
<dbReference type="GO" id="GO:0005794">
    <property type="term" value="C:Golgi apparatus"/>
    <property type="evidence" value="ECO:0007669"/>
    <property type="project" value="UniProtKB-SubCell"/>
</dbReference>
<reference evidence="13" key="2">
    <citation type="journal article" date="2017" name="Nat. Plants">
        <title>The Aegilops tauschii genome reveals multiple impacts of transposons.</title>
        <authorList>
            <person name="Zhao G."/>
            <person name="Zou C."/>
            <person name="Li K."/>
            <person name="Wang K."/>
            <person name="Li T."/>
            <person name="Gao L."/>
            <person name="Zhang X."/>
            <person name="Wang H."/>
            <person name="Yang Z."/>
            <person name="Liu X."/>
            <person name="Jiang W."/>
            <person name="Mao L."/>
            <person name="Kong X."/>
            <person name="Jiao Y."/>
            <person name="Jia J."/>
        </authorList>
    </citation>
    <scope>NUCLEOTIDE SEQUENCE [LARGE SCALE GENOMIC DNA]</scope>
    <source>
        <strain evidence="13">cv. AL8/78</strain>
    </source>
</reference>
<keyword evidence="5 10" id="KW-1133">Transmembrane helix</keyword>
<evidence type="ECO:0000256" key="6">
    <source>
        <dbReference type="ARBA" id="ARBA00023034"/>
    </source>
</evidence>
<dbReference type="AlphaFoldDB" id="A0A453GT89"/>
<keyword evidence="7 10" id="KW-0472">Membrane</keyword>
<dbReference type="InterPro" id="IPR015260">
    <property type="entry name" value="Syntaxin-6/10/61_N"/>
</dbReference>
<feature type="domain" description="Syntaxin 6/10/61 N-terminal" evidence="11">
    <location>
        <begin position="61"/>
        <end position="150"/>
    </location>
</feature>
<accession>A0A453GT89</accession>
<dbReference type="Gramene" id="AET3Gv21197400.5">
    <property type="protein sequence ID" value="AET3Gv21197400.5"/>
    <property type="gene ID" value="AET3Gv21197400"/>
</dbReference>
<dbReference type="EnsemblPlants" id="AET3Gv21197400.5">
    <property type="protein sequence ID" value="AET3Gv21197400.5"/>
    <property type="gene ID" value="AET3Gv21197400"/>
</dbReference>
<evidence type="ECO:0000256" key="10">
    <source>
        <dbReference type="SAM" id="Phobius"/>
    </source>
</evidence>
<evidence type="ECO:0000256" key="9">
    <source>
        <dbReference type="SAM" id="MobiDB-lite"/>
    </source>
</evidence>
<feature type="transmembrane region" description="Helical" evidence="10">
    <location>
        <begin position="150"/>
        <end position="169"/>
    </location>
</feature>
<feature type="region of interest" description="Disordered" evidence="9">
    <location>
        <begin position="1"/>
        <end position="26"/>
    </location>
</feature>
<reference evidence="12" key="3">
    <citation type="journal article" date="2017" name="Nature">
        <title>Genome sequence of the progenitor of the wheat D genome Aegilops tauschii.</title>
        <authorList>
            <person name="Luo M.C."/>
            <person name="Gu Y.Q."/>
            <person name="Puiu D."/>
            <person name="Wang H."/>
            <person name="Twardziok S.O."/>
            <person name="Deal K.R."/>
            <person name="Huo N."/>
            <person name="Zhu T."/>
            <person name="Wang L."/>
            <person name="Wang Y."/>
            <person name="McGuire P.E."/>
            <person name="Liu S."/>
            <person name="Long H."/>
            <person name="Ramasamy R.K."/>
            <person name="Rodriguez J.C."/>
            <person name="Van S.L."/>
            <person name="Yuan L."/>
            <person name="Wang Z."/>
            <person name="Xia Z."/>
            <person name="Xiao L."/>
            <person name="Anderson O.D."/>
            <person name="Ouyang S."/>
            <person name="Liang Y."/>
            <person name="Zimin A.V."/>
            <person name="Pertea G."/>
            <person name="Qi P."/>
            <person name="Bennetzen J.L."/>
            <person name="Dai X."/>
            <person name="Dawson M.W."/>
            <person name="Muller H.G."/>
            <person name="Kugler K."/>
            <person name="Rivarola-Duarte L."/>
            <person name="Spannagl M."/>
            <person name="Mayer K.F.X."/>
            <person name="Lu F.H."/>
            <person name="Bevan M.W."/>
            <person name="Leroy P."/>
            <person name="Li P."/>
            <person name="You F.M."/>
            <person name="Sun Q."/>
            <person name="Liu Z."/>
            <person name="Lyons E."/>
            <person name="Wicker T."/>
            <person name="Salzberg S.L."/>
            <person name="Devos K.M."/>
            <person name="Dvorak J."/>
        </authorList>
    </citation>
    <scope>NUCLEOTIDE SEQUENCE [LARGE SCALE GENOMIC DNA]</scope>
    <source>
        <strain evidence="12">cv. AL8/78</strain>
    </source>
</reference>
<dbReference type="GO" id="GO:0048193">
    <property type="term" value="P:Golgi vesicle transport"/>
    <property type="evidence" value="ECO:0007669"/>
    <property type="project" value="InterPro"/>
</dbReference>
<keyword evidence="13" id="KW-1185">Reference proteome</keyword>
<dbReference type="GO" id="GO:0015031">
    <property type="term" value="P:protein transport"/>
    <property type="evidence" value="ECO:0007669"/>
    <property type="project" value="UniProtKB-KW"/>
</dbReference>
<keyword evidence="2" id="KW-0813">Transport</keyword>
<dbReference type="FunFam" id="1.20.58.90:FF:000004">
    <property type="entry name" value="Syntaxin 10"/>
    <property type="match status" value="1"/>
</dbReference>
<evidence type="ECO:0000256" key="3">
    <source>
        <dbReference type="ARBA" id="ARBA00022692"/>
    </source>
</evidence>
<dbReference type="Pfam" id="PF09177">
    <property type="entry name" value="STX6_10_61_N"/>
    <property type="match status" value="1"/>
</dbReference>
<dbReference type="Proteomes" id="UP000015105">
    <property type="component" value="Chromosome 3D"/>
</dbReference>
<dbReference type="SUPFAM" id="SSF47661">
    <property type="entry name" value="t-snare proteins"/>
    <property type="match status" value="1"/>
</dbReference>
<keyword evidence="6" id="KW-0333">Golgi apparatus</keyword>
<evidence type="ECO:0000256" key="8">
    <source>
        <dbReference type="ARBA" id="ARBA00037801"/>
    </source>
</evidence>
<evidence type="ECO:0000256" key="7">
    <source>
        <dbReference type="ARBA" id="ARBA00023136"/>
    </source>
</evidence>
<reference evidence="12" key="4">
    <citation type="submission" date="2019-03" db="UniProtKB">
        <authorList>
            <consortium name="EnsemblPlants"/>
        </authorList>
    </citation>
    <scope>IDENTIFICATION</scope>
</reference>
<protein>
    <recommendedName>
        <fullName evidence="11">Syntaxin 6/10/61 N-terminal domain-containing protein</fullName>
    </recommendedName>
</protein>
<evidence type="ECO:0000313" key="13">
    <source>
        <dbReference type="Proteomes" id="UP000015105"/>
    </source>
</evidence>
<dbReference type="Gene3D" id="1.20.58.90">
    <property type="match status" value="1"/>
</dbReference>
<evidence type="ECO:0000256" key="2">
    <source>
        <dbReference type="ARBA" id="ARBA00022448"/>
    </source>
</evidence>
<evidence type="ECO:0000259" key="11">
    <source>
        <dbReference type="Pfam" id="PF09177"/>
    </source>
</evidence>
<dbReference type="CDD" id="cd21445">
    <property type="entry name" value="SNARE_NTD_AtSYP61-like"/>
    <property type="match status" value="1"/>
</dbReference>
<evidence type="ECO:0000256" key="4">
    <source>
        <dbReference type="ARBA" id="ARBA00022927"/>
    </source>
</evidence>
<comment type="subcellular location">
    <subcellularLocation>
        <location evidence="8">Golgi apparatus</location>
        <location evidence="8">trans-Golgi network membrane</location>
        <topology evidence="8">Single-pass type IV membrane protein</topology>
    </subcellularLocation>
</comment>
<evidence type="ECO:0000256" key="1">
    <source>
        <dbReference type="ARBA" id="ARBA00009063"/>
    </source>
</evidence>
<name>A0A453GT89_AEGTS</name>
<proteinExistence type="inferred from homology"/>
<feature type="compositionally biased region" description="Low complexity" evidence="9">
    <location>
        <begin position="1"/>
        <end position="13"/>
    </location>
</feature>